<organism evidence="5">
    <name type="scientific">Soboliphyme baturini</name>
    <dbReference type="NCBI Taxonomy" id="241478"/>
    <lineage>
        <taxon>Eukaryota</taxon>
        <taxon>Metazoa</taxon>
        <taxon>Ecdysozoa</taxon>
        <taxon>Nematoda</taxon>
        <taxon>Enoplea</taxon>
        <taxon>Dorylaimia</taxon>
        <taxon>Dioctophymatida</taxon>
        <taxon>Dioctophymatoidea</taxon>
        <taxon>Soboliphymatidae</taxon>
        <taxon>Soboliphyme</taxon>
    </lineage>
</organism>
<dbReference type="Pfam" id="PF08914">
    <property type="entry name" value="Myb_Rap1"/>
    <property type="match status" value="1"/>
</dbReference>
<feature type="region of interest" description="Disordered" evidence="1">
    <location>
        <begin position="117"/>
        <end position="139"/>
    </location>
</feature>
<dbReference type="WBParaSite" id="SBAD_0000237201-mRNA-1">
    <property type="protein sequence ID" value="SBAD_0000237201-mRNA-1"/>
    <property type="gene ID" value="SBAD_0000237201"/>
</dbReference>
<reference evidence="3 4" key="2">
    <citation type="submission" date="2018-11" db="EMBL/GenBank/DDBJ databases">
        <authorList>
            <consortium name="Pathogen Informatics"/>
        </authorList>
    </citation>
    <scope>NUCLEOTIDE SEQUENCE [LARGE SCALE GENOMIC DNA]</scope>
</reference>
<feature type="compositionally biased region" description="Polar residues" evidence="1">
    <location>
        <begin position="173"/>
        <end position="194"/>
    </location>
</feature>
<gene>
    <name evidence="3" type="ORF">SBAD_LOCUS2266</name>
</gene>
<feature type="domain" description="TERF2-interacting telomeric protein 1 Myb" evidence="2">
    <location>
        <begin position="5"/>
        <end position="52"/>
    </location>
</feature>
<dbReference type="EMBL" id="UZAM01007152">
    <property type="protein sequence ID" value="VDO97065.1"/>
    <property type="molecule type" value="Genomic_DNA"/>
</dbReference>
<dbReference type="InterPro" id="IPR015010">
    <property type="entry name" value="TERF2IP_Myb"/>
</dbReference>
<feature type="region of interest" description="Disordered" evidence="1">
    <location>
        <begin position="172"/>
        <end position="194"/>
    </location>
</feature>
<feature type="compositionally biased region" description="Basic and acidic residues" evidence="1">
    <location>
        <begin position="126"/>
        <end position="139"/>
    </location>
</feature>
<keyword evidence="4" id="KW-1185">Reference proteome</keyword>
<evidence type="ECO:0000256" key="1">
    <source>
        <dbReference type="SAM" id="MobiDB-lite"/>
    </source>
</evidence>
<evidence type="ECO:0000313" key="3">
    <source>
        <dbReference type="EMBL" id="VDO97065.1"/>
    </source>
</evidence>
<accession>A0A183IF72</accession>
<sequence>MLQFLVQKLKDHEPYAIYPSGNELWLEGEKARVTPHSYQSMRDKMRRHLLPRLCSQPISDSEKRYLHSSLNIACNGNCFRELAPATVSGSLPSTDSDSDGVDSFLLGTAKEIRCDSKRKQGLRKLPNADRPPRRLYRRSDDHDVEFNVSCSPDQHSDGNVVIADTTVEAASLRPSSDHSTVTLPEHQQTDATESSIVDDVDGHKTVSQSIQCGLCEDDGIQQQQCVVSCSAETLPPEVVDTRRHVRPIAQDANTGLSQILSDIGEDEFTNEYRPRIPGFNASTLEPLRLEFTEQTDLQDFLMKFDICAKLALEYHASFETVLKVTNLMRRTDLIVTCLDDLKKLFSVSK</sequence>
<name>A0A183IF72_9BILA</name>
<dbReference type="AlphaFoldDB" id="A0A183IF72"/>
<proteinExistence type="predicted"/>
<dbReference type="Proteomes" id="UP000270296">
    <property type="component" value="Unassembled WGS sequence"/>
</dbReference>
<dbReference type="OrthoDB" id="435460at2759"/>
<evidence type="ECO:0000259" key="2">
    <source>
        <dbReference type="Pfam" id="PF08914"/>
    </source>
</evidence>
<protein>
    <submittedName>
        <fullName evidence="5">Myb_DNA-bind_2 domain-containing protein</fullName>
    </submittedName>
</protein>
<reference evidence="5" key="1">
    <citation type="submission" date="2016-06" db="UniProtKB">
        <authorList>
            <consortium name="WormBaseParasite"/>
        </authorList>
    </citation>
    <scope>IDENTIFICATION</scope>
</reference>
<evidence type="ECO:0000313" key="5">
    <source>
        <dbReference type="WBParaSite" id="SBAD_0000237201-mRNA-1"/>
    </source>
</evidence>
<evidence type="ECO:0000313" key="4">
    <source>
        <dbReference type="Proteomes" id="UP000270296"/>
    </source>
</evidence>